<evidence type="ECO:0000313" key="4">
    <source>
        <dbReference type="EMBL" id="CAD8946653.1"/>
    </source>
</evidence>
<dbReference type="AlphaFoldDB" id="A0A6U4RWB1"/>
<dbReference type="InterPro" id="IPR046341">
    <property type="entry name" value="SET_dom_sf"/>
</dbReference>
<proteinExistence type="predicted"/>
<evidence type="ECO:0000313" key="3">
    <source>
        <dbReference type="EMBL" id="CAD8748577.1"/>
    </source>
</evidence>
<organism evidence="4">
    <name type="scientific">Hemiselmis andersenii</name>
    <name type="common">Cryptophyte alga</name>
    <dbReference type="NCBI Taxonomy" id="464988"/>
    <lineage>
        <taxon>Eukaryota</taxon>
        <taxon>Cryptophyceae</taxon>
        <taxon>Cryptomonadales</taxon>
        <taxon>Hemiselmidaceae</taxon>
        <taxon>Hemiselmis</taxon>
    </lineage>
</organism>
<accession>A0A6U4RWB1</accession>
<evidence type="ECO:0000256" key="1">
    <source>
        <dbReference type="SAM" id="MobiDB-lite"/>
    </source>
</evidence>
<reference evidence="4" key="1">
    <citation type="submission" date="2021-01" db="EMBL/GenBank/DDBJ databases">
        <authorList>
            <person name="Corre E."/>
            <person name="Pelletier E."/>
            <person name="Niang G."/>
            <person name="Scheremetjew M."/>
            <person name="Finn R."/>
            <person name="Kale V."/>
            <person name="Holt S."/>
            <person name="Cochrane G."/>
            <person name="Meng A."/>
            <person name="Brown T."/>
            <person name="Cohen L."/>
        </authorList>
    </citation>
    <scope>NUCLEOTIDE SEQUENCE</scope>
    <source>
        <strain evidence="3">CCMP441</strain>
        <strain evidence="4">CCMP644</strain>
    </source>
</reference>
<sequence length="237" mass="26153">MHDDDQSNPHAGSMRQRKGQVSRAEERRGKQVLTPDPWSWRRGFCVGCCVVALPSLFLAFSYHQGWLESASSRREALMENLRNRVYVRIGRSNVHGVGVIAVRSISKGTNPFVIANSGPCGDENVGSAFVSEDQLHNLPEGVGEIVRAFYGGWECREGRSGCEGLRGWTYGVGLKGPNGLDISYYMNHARKRANMAPTKPPGCRWVSFAATRDIGAGEELLLDHTFMGPLGFQELPE</sequence>
<gene>
    <name evidence="4" type="ORF">HAND00432_LOCUS1171</name>
    <name evidence="3" type="ORF">HAND1043_LOCUS15074</name>
</gene>
<dbReference type="EMBL" id="HBFX01001927">
    <property type="protein sequence ID" value="CAD8946653.1"/>
    <property type="molecule type" value="Transcribed_RNA"/>
</dbReference>
<protein>
    <recommendedName>
        <fullName evidence="2">SET domain-containing protein</fullName>
    </recommendedName>
</protein>
<feature type="region of interest" description="Disordered" evidence="1">
    <location>
        <begin position="1"/>
        <end position="30"/>
    </location>
</feature>
<dbReference type="SUPFAM" id="SSF82199">
    <property type="entry name" value="SET domain"/>
    <property type="match status" value="1"/>
</dbReference>
<evidence type="ECO:0000259" key="2">
    <source>
        <dbReference type="PROSITE" id="PS50280"/>
    </source>
</evidence>
<dbReference type="EMBL" id="HBFK01024493">
    <property type="protein sequence ID" value="CAD8748577.1"/>
    <property type="molecule type" value="Transcribed_RNA"/>
</dbReference>
<name>A0A6U4RWB1_HEMAN</name>
<dbReference type="Gene3D" id="2.170.270.10">
    <property type="entry name" value="SET domain"/>
    <property type="match status" value="1"/>
</dbReference>
<feature type="domain" description="SET" evidence="2">
    <location>
        <begin position="83"/>
        <end position="225"/>
    </location>
</feature>
<dbReference type="PROSITE" id="PS50280">
    <property type="entry name" value="SET"/>
    <property type="match status" value="1"/>
</dbReference>
<dbReference type="InterPro" id="IPR001214">
    <property type="entry name" value="SET_dom"/>
</dbReference>